<reference evidence="2 3" key="1">
    <citation type="journal article" date="2014" name="Genome Biol. Evol.">
        <title>The genome of the myxosporean Thelohanellus kitauei shows adaptations to nutrient acquisition within its fish host.</title>
        <authorList>
            <person name="Yang Y."/>
            <person name="Xiong J."/>
            <person name="Zhou Z."/>
            <person name="Huo F."/>
            <person name="Miao W."/>
            <person name="Ran C."/>
            <person name="Liu Y."/>
            <person name="Zhang J."/>
            <person name="Feng J."/>
            <person name="Wang M."/>
            <person name="Wang M."/>
            <person name="Wang L."/>
            <person name="Yao B."/>
        </authorList>
    </citation>
    <scope>NUCLEOTIDE SEQUENCE [LARGE SCALE GENOMIC DNA]</scope>
    <source>
        <strain evidence="2">Wuqing</strain>
    </source>
</reference>
<sequence length="163" mass="18727">MGITRRTSRNIQKKTRVERSGRRRRIYIKGPILKAKSDEITKKLACNDFKAIRSWLSQRKARHYLKFKKAHDDRGIADNESVEQLKTTKIPAFLENFCADDIYNGDETGLYYRATPDGSLCKKHNALPGYKKAMDRITVLCCTNMSGNDKRTLLIIGKSARSR</sequence>
<accession>A0A0C2N6V0</accession>
<evidence type="ECO:0000313" key="2">
    <source>
        <dbReference type="EMBL" id="KII72030.1"/>
    </source>
</evidence>
<proteinExistence type="predicted"/>
<dbReference type="GO" id="GO:0005634">
    <property type="term" value="C:nucleus"/>
    <property type="evidence" value="ECO:0007669"/>
    <property type="project" value="TreeGrafter"/>
</dbReference>
<evidence type="ECO:0000313" key="3">
    <source>
        <dbReference type="Proteomes" id="UP000031668"/>
    </source>
</evidence>
<dbReference type="InterPro" id="IPR050863">
    <property type="entry name" value="CenT-Element_Derived"/>
</dbReference>
<organism evidence="2 3">
    <name type="scientific">Thelohanellus kitauei</name>
    <name type="common">Myxosporean</name>
    <dbReference type="NCBI Taxonomy" id="669202"/>
    <lineage>
        <taxon>Eukaryota</taxon>
        <taxon>Metazoa</taxon>
        <taxon>Cnidaria</taxon>
        <taxon>Myxozoa</taxon>
        <taxon>Myxosporea</taxon>
        <taxon>Bivalvulida</taxon>
        <taxon>Platysporina</taxon>
        <taxon>Myxobolidae</taxon>
        <taxon>Thelohanellus</taxon>
    </lineage>
</organism>
<evidence type="ECO:0000256" key="1">
    <source>
        <dbReference type="SAM" id="MobiDB-lite"/>
    </source>
</evidence>
<dbReference type="Proteomes" id="UP000031668">
    <property type="component" value="Unassembled WGS sequence"/>
</dbReference>
<name>A0A0C2N6V0_THEKT</name>
<dbReference type="GO" id="GO:0003677">
    <property type="term" value="F:DNA binding"/>
    <property type="evidence" value="ECO:0007669"/>
    <property type="project" value="TreeGrafter"/>
</dbReference>
<protein>
    <recommendedName>
        <fullName evidence="4">Tigger transposable element-derived protein 6</fullName>
    </recommendedName>
</protein>
<gene>
    <name evidence="2" type="ORF">RF11_15756</name>
</gene>
<dbReference type="EMBL" id="JWZT01001450">
    <property type="protein sequence ID" value="KII72030.1"/>
    <property type="molecule type" value="Genomic_DNA"/>
</dbReference>
<feature type="region of interest" description="Disordered" evidence="1">
    <location>
        <begin position="1"/>
        <end position="20"/>
    </location>
</feature>
<dbReference type="PANTHER" id="PTHR19303:SF73">
    <property type="entry name" value="PROTEIN PDC2"/>
    <property type="match status" value="1"/>
</dbReference>
<keyword evidence="3" id="KW-1185">Reference proteome</keyword>
<dbReference type="OrthoDB" id="6021661at2759"/>
<evidence type="ECO:0008006" key="4">
    <source>
        <dbReference type="Google" id="ProtNLM"/>
    </source>
</evidence>
<dbReference type="PANTHER" id="PTHR19303">
    <property type="entry name" value="TRANSPOSON"/>
    <property type="match status" value="1"/>
</dbReference>
<comment type="caution">
    <text evidence="2">The sequence shown here is derived from an EMBL/GenBank/DDBJ whole genome shotgun (WGS) entry which is preliminary data.</text>
</comment>
<dbReference type="AlphaFoldDB" id="A0A0C2N6V0"/>
<dbReference type="Gene3D" id="1.10.10.60">
    <property type="entry name" value="Homeodomain-like"/>
    <property type="match status" value="1"/>
</dbReference>
<dbReference type="OMA" id="KESHGIM"/>
<feature type="compositionally biased region" description="Basic residues" evidence="1">
    <location>
        <begin position="1"/>
        <end position="14"/>
    </location>
</feature>